<evidence type="ECO:0000259" key="4">
    <source>
        <dbReference type="Pfam" id="PF02769"/>
    </source>
</evidence>
<gene>
    <name evidence="2 5" type="primary">thiL</name>
    <name evidence="5" type="ORF">GT348_04045</name>
</gene>
<keyword evidence="2" id="KW-0067">ATP-binding</keyword>
<feature type="binding site" evidence="2">
    <location>
        <position position="25"/>
    </location>
    <ligand>
        <name>Mg(2+)</name>
        <dbReference type="ChEBI" id="CHEBI:18420"/>
        <label>3</label>
    </ligand>
</feature>
<keyword evidence="6" id="KW-1185">Reference proteome</keyword>
<feature type="binding site" evidence="2">
    <location>
        <position position="41"/>
    </location>
    <ligand>
        <name>Mg(2+)</name>
        <dbReference type="ChEBI" id="CHEBI:18420"/>
        <label>1</label>
    </ligand>
</feature>
<dbReference type="SUPFAM" id="SSF56042">
    <property type="entry name" value="PurM C-terminal domain-like"/>
    <property type="match status" value="1"/>
</dbReference>
<comment type="function">
    <text evidence="2">Catalyzes the ATP-dependent phosphorylation of thiamine-monophosphate (TMP) to form thiamine-pyrophosphate (TPP), the active form of vitamin B1.</text>
</comment>
<feature type="binding site" evidence="2">
    <location>
        <position position="209"/>
    </location>
    <ligand>
        <name>Mg(2+)</name>
        <dbReference type="ChEBI" id="CHEBI:18420"/>
        <label>5</label>
    </ligand>
</feature>
<dbReference type="InterPro" id="IPR036676">
    <property type="entry name" value="PurM-like_C_sf"/>
</dbReference>
<evidence type="ECO:0000256" key="2">
    <source>
        <dbReference type="HAMAP-Rule" id="MF_02128"/>
    </source>
</evidence>
<feature type="binding site" evidence="2">
    <location>
        <position position="49"/>
    </location>
    <ligand>
        <name>substrate</name>
    </ligand>
</feature>
<feature type="binding site" evidence="2">
    <location>
        <position position="208"/>
    </location>
    <ligand>
        <name>ATP</name>
        <dbReference type="ChEBI" id="CHEBI:30616"/>
    </ligand>
</feature>
<evidence type="ECO:0000259" key="3">
    <source>
        <dbReference type="Pfam" id="PF00586"/>
    </source>
</evidence>
<dbReference type="EMBL" id="CP047652">
    <property type="protein sequence ID" value="QHI95547.1"/>
    <property type="molecule type" value="Genomic_DNA"/>
</dbReference>
<comment type="miscellaneous">
    <text evidence="2">Reaction mechanism of ThiL seems to utilize a direct, inline transfer of the gamma-phosphate of ATP to TMP rather than a phosphorylated enzyme intermediate.</text>
</comment>
<feature type="binding site" evidence="2">
    <location>
        <position position="311"/>
    </location>
    <ligand>
        <name>substrate</name>
    </ligand>
</feature>
<dbReference type="GO" id="GO:0009030">
    <property type="term" value="F:thiamine-phosphate kinase activity"/>
    <property type="evidence" value="ECO:0007669"/>
    <property type="project" value="UniProtKB-UniRule"/>
</dbReference>
<dbReference type="GO" id="GO:0009228">
    <property type="term" value="P:thiamine biosynthetic process"/>
    <property type="evidence" value="ECO:0007669"/>
    <property type="project" value="UniProtKB-KW"/>
</dbReference>
<dbReference type="SUPFAM" id="SSF55326">
    <property type="entry name" value="PurM N-terminal domain-like"/>
    <property type="match status" value="1"/>
</dbReference>
<evidence type="ECO:0000256" key="1">
    <source>
        <dbReference type="ARBA" id="ARBA00022977"/>
    </source>
</evidence>
<protein>
    <recommendedName>
        <fullName evidence="2">Thiamine-monophosphate kinase</fullName>
        <shortName evidence="2">TMP kinase</shortName>
        <shortName evidence="2">Thiamine-phosphate kinase</shortName>
        <ecNumber evidence="2">2.7.4.16</ecNumber>
    </recommendedName>
</protein>
<dbReference type="Proteomes" id="UP000463975">
    <property type="component" value="Chromosome"/>
</dbReference>
<dbReference type="PANTHER" id="PTHR30270">
    <property type="entry name" value="THIAMINE-MONOPHOSPHATE KINASE"/>
    <property type="match status" value="1"/>
</dbReference>
<comment type="catalytic activity">
    <reaction evidence="2">
        <text>thiamine phosphate + ATP = thiamine diphosphate + ADP</text>
        <dbReference type="Rhea" id="RHEA:15913"/>
        <dbReference type="ChEBI" id="CHEBI:30616"/>
        <dbReference type="ChEBI" id="CHEBI:37575"/>
        <dbReference type="ChEBI" id="CHEBI:58937"/>
        <dbReference type="ChEBI" id="CHEBI:456216"/>
        <dbReference type="EC" id="2.7.4.16"/>
    </reaction>
</comment>
<reference evidence="5 6" key="1">
    <citation type="submission" date="2020-01" db="EMBL/GenBank/DDBJ databases">
        <title>Genome sequencing of strain KACC 21507.</title>
        <authorList>
            <person name="Heo J."/>
            <person name="Kim S.-J."/>
            <person name="Kim J.-S."/>
            <person name="Hong S.-B."/>
            <person name="Kwon S.-W."/>
        </authorList>
    </citation>
    <scope>NUCLEOTIDE SEQUENCE [LARGE SCALE GENOMIC DNA]</scope>
    <source>
        <strain evidence="5 6">KACC 21507</strain>
    </source>
</reference>
<comment type="similarity">
    <text evidence="2">Belongs to the thiamine-monophosphate kinase family.</text>
</comment>
<dbReference type="GO" id="GO:0009229">
    <property type="term" value="P:thiamine diphosphate biosynthetic process"/>
    <property type="evidence" value="ECO:0007669"/>
    <property type="project" value="UniProtKB-UniRule"/>
</dbReference>
<feature type="binding site" evidence="2">
    <location>
        <position position="70"/>
    </location>
    <ligand>
        <name>Mg(2+)</name>
        <dbReference type="ChEBI" id="CHEBI:18420"/>
        <label>2</label>
    </ligand>
</feature>
<dbReference type="InterPro" id="IPR006283">
    <property type="entry name" value="ThiL-like"/>
</dbReference>
<feature type="binding site" evidence="2">
    <location>
        <position position="70"/>
    </location>
    <ligand>
        <name>Mg(2+)</name>
        <dbReference type="ChEBI" id="CHEBI:18420"/>
        <label>4</label>
    </ligand>
</feature>
<feature type="binding site" evidence="2">
    <location>
        <position position="42"/>
    </location>
    <ligand>
        <name>Mg(2+)</name>
        <dbReference type="ChEBI" id="CHEBI:18420"/>
        <label>2</label>
    </ligand>
</feature>
<dbReference type="EC" id="2.7.4.16" evidence="2"/>
<keyword evidence="2" id="KW-0547">Nucleotide-binding</keyword>
<dbReference type="InterPro" id="IPR036921">
    <property type="entry name" value="PurM-like_N_sf"/>
</dbReference>
<feature type="binding site" evidence="2">
    <location>
        <begin position="119"/>
        <end position="120"/>
    </location>
    <ligand>
        <name>ATP</name>
        <dbReference type="ChEBI" id="CHEBI:30616"/>
    </ligand>
</feature>
<dbReference type="Pfam" id="PF02769">
    <property type="entry name" value="AIRS_C"/>
    <property type="match status" value="1"/>
</dbReference>
<feature type="domain" description="PurM-like C-terminal" evidence="4">
    <location>
        <begin position="150"/>
        <end position="295"/>
    </location>
</feature>
<feature type="binding site" evidence="2">
    <location>
        <position position="255"/>
    </location>
    <ligand>
        <name>substrate</name>
    </ligand>
</feature>
<dbReference type="Gene3D" id="3.30.1330.10">
    <property type="entry name" value="PurM-like, N-terminal domain"/>
    <property type="match status" value="1"/>
</dbReference>
<dbReference type="Gene3D" id="3.90.650.10">
    <property type="entry name" value="PurM-like C-terminal domain"/>
    <property type="match status" value="1"/>
</dbReference>
<keyword evidence="1 2" id="KW-0784">Thiamine biosynthesis</keyword>
<dbReference type="PIRSF" id="PIRSF005303">
    <property type="entry name" value="Thiam_monoph_kin"/>
    <property type="match status" value="1"/>
</dbReference>
<dbReference type="HAMAP" id="MF_02128">
    <property type="entry name" value="TMP_kinase"/>
    <property type="match status" value="1"/>
</dbReference>
<dbReference type="GO" id="GO:0005524">
    <property type="term" value="F:ATP binding"/>
    <property type="evidence" value="ECO:0007669"/>
    <property type="project" value="UniProtKB-UniRule"/>
</dbReference>
<dbReference type="KEGG" id="bomb:GT348_04045"/>
<sequence>MGEFDFIGRHFKSLAGEGAFDLRNDGAVISLTPNHELVVSTDTMVENRHFLPFDPPKTIGQKLLRCNLSDLAAMGAEPLSYTLNVTVPLSHKYSDEWFKAFAEGLAEDQKRFKLFLLGGDTTASDGPMVFTLTIFGRVSSGKALRRDMAKEDDSVWVTGTLGAAALGLHARLKELDDPSHLLTKAYLLPEPRLGLSLHGIVSACMDISDGVLQDANHIAEESGVHIDLYESELPMIEATRNAPSQWEKTRLLGGDDYELLLTCPKDKEDDLVKECLKHQVKITRIGRVSKGHGVQMLAKNGQPIKFDKLGWQHF</sequence>
<feature type="binding site" evidence="2">
    <location>
        <position position="206"/>
    </location>
    <ligand>
        <name>Mg(2+)</name>
        <dbReference type="ChEBI" id="CHEBI:18420"/>
        <label>3</label>
    </ligand>
</feature>
<dbReference type="PANTHER" id="PTHR30270:SF0">
    <property type="entry name" value="THIAMINE-MONOPHOSPHATE KINASE"/>
    <property type="match status" value="1"/>
</dbReference>
<keyword evidence="2 5" id="KW-0418">Kinase</keyword>
<evidence type="ECO:0000313" key="6">
    <source>
        <dbReference type="Proteomes" id="UP000463975"/>
    </source>
</evidence>
<dbReference type="GO" id="GO:0000287">
    <property type="term" value="F:magnesium ion binding"/>
    <property type="evidence" value="ECO:0007669"/>
    <property type="project" value="UniProtKB-UniRule"/>
</dbReference>
<evidence type="ECO:0000313" key="5">
    <source>
        <dbReference type="EMBL" id="QHI95547.1"/>
    </source>
</evidence>
<feature type="binding site" evidence="2">
    <location>
        <position position="42"/>
    </location>
    <ligand>
        <name>Mg(2+)</name>
        <dbReference type="ChEBI" id="CHEBI:18420"/>
        <label>1</label>
    </ligand>
</feature>
<dbReference type="InterPro" id="IPR010918">
    <property type="entry name" value="PurM-like_C_dom"/>
</dbReference>
<feature type="domain" description="PurM-like N-terminal" evidence="3">
    <location>
        <begin position="24"/>
        <end position="138"/>
    </location>
</feature>
<accession>A0A6P1NF80</accession>
<feature type="binding site" evidence="2">
    <location>
        <position position="120"/>
    </location>
    <ligand>
        <name>Mg(2+)</name>
        <dbReference type="ChEBI" id="CHEBI:18420"/>
        <label>1</label>
    </ligand>
</feature>
<dbReference type="CDD" id="cd02194">
    <property type="entry name" value="ThiL"/>
    <property type="match status" value="1"/>
</dbReference>
<feature type="binding site" evidence="2">
    <location>
        <position position="70"/>
    </location>
    <ligand>
        <name>Mg(2+)</name>
        <dbReference type="ChEBI" id="CHEBI:18420"/>
        <label>3</label>
    </ligand>
</feature>
<name>A0A6P1NF80_9PROT</name>
<dbReference type="RefSeq" id="WP_160618624.1">
    <property type="nucleotide sequence ID" value="NZ_CP047652.1"/>
</dbReference>
<feature type="binding site" evidence="2">
    <location>
        <position position="146"/>
    </location>
    <ligand>
        <name>ATP</name>
        <dbReference type="ChEBI" id="CHEBI:30616"/>
    </ligand>
</feature>
<dbReference type="NCBIfam" id="TIGR01379">
    <property type="entry name" value="thiL"/>
    <property type="match status" value="1"/>
</dbReference>
<dbReference type="UniPathway" id="UPA00060">
    <property type="reaction ID" value="UER00142"/>
</dbReference>
<dbReference type="Pfam" id="PF00586">
    <property type="entry name" value="AIRS"/>
    <property type="match status" value="1"/>
</dbReference>
<dbReference type="AlphaFoldDB" id="A0A6P1NF80"/>
<feature type="binding site" evidence="2">
    <location>
        <position position="40"/>
    </location>
    <ligand>
        <name>Mg(2+)</name>
        <dbReference type="ChEBI" id="CHEBI:18420"/>
        <label>4</label>
    </ligand>
</feature>
<dbReference type="InterPro" id="IPR016188">
    <property type="entry name" value="PurM-like_N"/>
</dbReference>
<comment type="pathway">
    <text evidence="2">Cofactor biosynthesis; thiamine diphosphate biosynthesis; thiamine diphosphate from thiamine phosphate: step 1/1.</text>
</comment>
<organism evidence="5 6">
    <name type="scientific">Aristophania vespae</name>
    <dbReference type="NCBI Taxonomy" id="2697033"/>
    <lineage>
        <taxon>Bacteria</taxon>
        <taxon>Pseudomonadati</taxon>
        <taxon>Pseudomonadota</taxon>
        <taxon>Alphaproteobacteria</taxon>
        <taxon>Acetobacterales</taxon>
        <taxon>Acetobacteraceae</taxon>
        <taxon>Aristophania</taxon>
    </lineage>
</organism>
<keyword evidence="2" id="KW-0479">Metal-binding</keyword>
<feature type="binding site" evidence="2">
    <location>
        <position position="25"/>
    </location>
    <ligand>
        <name>Mg(2+)</name>
        <dbReference type="ChEBI" id="CHEBI:18420"/>
        <label>4</label>
    </ligand>
</feature>
<keyword evidence="2" id="KW-0460">Magnesium</keyword>
<proteinExistence type="inferred from homology"/>
<comment type="caution">
    <text evidence="2">Lacks conserved residue(s) required for the propagation of feature annotation.</text>
</comment>
<keyword evidence="2 5" id="KW-0808">Transferase</keyword>